<feature type="transmembrane region" description="Helical" evidence="9">
    <location>
        <begin position="269"/>
        <end position="287"/>
    </location>
</feature>
<dbReference type="Pfam" id="PF00083">
    <property type="entry name" value="Sugar_tr"/>
    <property type="match status" value="1"/>
</dbReference>
<feature type="compositionally biased region" description="Low complexity" evidence="8">
    <location>
        <begin position="1"/>
        <end position="22"/>
    </location>
</feature>
<protein>
    <submittedName>
        <fullName evidence="11">MFS transporter</fullName>
    </submittedName>
</protein>
<dbReference type="InterPro" id="IPR005828">
    <property type="entry name" value="MFS_sugar_transport-like"/>
</dbReference>
<dbReference type="RefSeq" id="WP_124969338.1">
    <property type="nucleotide sequence ID" value="NZ_RQVS01000002.1"/>
</dbReference>
<dbReference type="PROSITE" id="PS00217">
    <property type="entry name" value="SUGAR_TRANSPORT_2"/>
    <property type="match status" value="1"/>
</dbReference>
<dbReference type="SUPFAM" id="SSF103473">
    <property type="entry name" value="MFS general substrate transporter"/>
    <property type="match status" value="1"/>
</dbReference>
<feature type="transmembrane region" description="Helical" evidence="9">
    <location>
        <begin position="397"/>
        <end position="416"/>
    </location>
</feature>
<evidence type="ECO:0000256" key="2">
    <source>
        <dbReference type="ARBA" id="ARBA00022448"/>
    </source>
</evidence>
<name>A0A3P3VZN2_9MICO</name>
<evidence type="ECO:0000256" key="3">
    <source>
        <dbReference type="ARBA" id="ARBA00022475"/>
    </source>
</evidence>
<reference evidence="11 12" key="1">
    <citation type="submission" date="2018-11" db="EMBL/GenBank/DDBJ databases">
        <title>YIM 102482-1 draft genome.</title>
        <authorList>
            <person name="Li G."/>
            <person name="Jiang Y."/>
        </authorList>
    </citation>
    <scope>NUCLEOTIDE SEQUENCE [LARGE SCALE GENOMIC DNA]</scope>
    <source>
        <strain evidence="11 12">YIM 102482-1</strain>
    </source>
</reference>
<evidence type="ECO:0000256" key="4">
    <source>
        <dbReference type="ARBA" id="ARBA00022692"/>
    </source>
</evidence>
<dbReference type="OrthoDB" id="8953821at2"/>
<dbReference type="GO" id="GO:0015293">
    <property type="term" value="F:symporter activity"/>
    <property type="evidence" value="ECO:0007669"/>
    <property type="project" value="UniProtKB-KW"/>
</dbReference>
<dbReference type="InterPro" id="IPR051084">
    <property type="entry name" value="H+-coupled_symporters"/>
</dbReference>
<dbReference type="InterPro" id="IPR005829">
    <property type="entry name" value="Sugar_transporter_CS"/>
</dbReference>
<comment type="subcellular location">
    <subcellularLocation>
        <location evidence="1">Cell membrane</location>
        <topology evidence="1">Multi-pass membrane protein</topology>
    </subcellularLocation>
</comment>
<evidence type="ECO:0000256" key="9">
    <source>
        <dbReference type="SAM" id="Phobius"/>
    </source>
</evidence>
<evidence type="ECO:0000313" key="11">
    <source>
        <dbReference type="EMBL" id="RRJ88245.1"/>
    </source>
</evidence>
<evidence type="ECO:0000259" key="10">
    <source>
        <dbReference type="PROSITE" id="PS50850"/>
    </source>
</evidence>
<dbReference type="InterPro" id="IPR020846">
    <property type="entry name" value="MFS_dom"/>
</dbReference>
<evidence type="ECO:0000313" key="12">
    <source>
        <dbReference type="Proteomes" id="UP000274391"/>
    </source>
</evidence>
<dbReference type="EMBL" id="RQVS01000002">
    <property type="protein sequence ID" value="RRJ88245.1"/>
    <property type="molecule type" value="Genomic_DNA"/>
</dbReference>
<feature type="transmembrane region" description="Helical" evidence="9">
    <location>
        <begin position="124"/>
        <end position="145"/>
    </location>
</feature>
<evidence type="ECO:0000256" key="6">
    <source>
        <dbReference type="ARBA" id="ARBA00022989"/>
    </source>
</evidence>
<dbReference type="Gene3D" id="1.20.1250.20">
    <property type="entry name" value="MFS general substrate transporter like domains"/>
    <property type="match status" value="1"/>
</dbReference>
<feature type="transmembrane region" description="Helical" evidence="9">
    <location>
        <begin position="428"/>
        <end position="446"/>
    </location>
</feature>
<keyword evidence="6 9" id="KW-1133">Transmembrane helix</keyword>
<feature type="transmembrane region" description="Helical" evidence="9">
    <location>
        <begin position="336"/>
        <end position="355"/>
    </location>
</feature>
<feature type="transmembrane region" description="Helical" evidence="9">
    <location>
        <begin position="361"/>
        <end position="385"/>
    </location>
</feature>
<sequence length="477" mass="50775">MSASGSASTTSAATAPARTVSARTDRRRSLTGTGIGNTLEWFDWSIYSTFAPFFAASFFDPSDTVSAFLAALVVFAAGFIARPIGGYLFGRLGDRLGRKTTMALTVILISIAGLIIAICPPYAQIGVAASVILVIARLLQGLAYGGEQPAAGSYLSEQAPAERRGLWSSLIYATGTFGAVMGLVLGAVLSALLTREDMFAWGWRIPFIIAALGGLYALWMRRNMSETQAFTESISVVEAEATEKPEKTEKPALVERPNIWRDMWTMRRSVIQVIGLVVGATVAYYYWVVATSAYSISVLGADPTAVLIAGVAANFLFIAMLPAWGALSDRIGRRPVMLFGLVGLMATIIPMTSLIDGNPVNLFIAMLVASVFLTALTSISPAVMAELFPTRMRTTGVAVPLAVATAIFGGTAPYLQTWMATNFGATSFAIYVIVLLAISALTVLTLPETRGRILSDETHEYTGKTPKTVSPVDKVSA</sequence>
<feature type="transmembrane region" description="Helical" evidence="9">
    <location>
        <begin position="307"/>
        <end position="324"/>
    </location>
</feature>
<evidence type="ECO:0000256" key="7">
    <source>
        <dbReference type="ARBA" id="ARBA00023136"/>
    </source>
</evidence>
<feature type="transmembrane region" description="Helical" evidence="9">
    <location>
        <begin position="101"/>
        <end position="118"/>
    </location>
</feature>
<feature type="transmembrane region" description="Helical" evidence="9">
    <location>
        <begin position="201"/>
        <end position="219"/>
    </location>
</feature>
<dbReference type="PANTHER" id="PTHR43528">
    <property type="entry name" value="ALPHA-KETOGLUTARATE PERMEASE"/>
    <property type="match status" value="1"/>
</dbReference>
<feature type="domain" description="Major facilitator superfamily (MFS) profile" evidence="10">
    <location>
        <begin position="29"/>
        <end position="450"/>
    </location>
</feature>
<dbReference type="AlphaFoldDB" id="A0A3P3VZN2"/>
<dbReference type="InterPro" id="IPR036259">
    <property type="entry name" value="MFS_trans_sf"/>
</dbReference>
<organism evidence="11 12">
    <name type="scientific">Gulosibacter macacae</name>
    <dbReference type="NCBI Taxonomy" id="2488791"/>
    <lineage>
        <taxon>Bacteria</taxon>
        <taxon>Bacillati</taxon>
        <taxon>Actinomycetota</taxon>
        <taxon>Actinomycetes</taxon>
        <taxon>Micrococcales</taxon>
        <taxon>Microbacteriaceae</taxon>
        <taxon>Gulosibacter</taxon>
    </lineage>
</organism>
<comment type="caution">
    <text evidence="11">The sequence shown here is derived from an EMBL/GenBank/DDBJ whole genome shotgun (WGS) entry which is preliminary data.</text>
</comment>
<gene>
    <name evidence="11" type="ORF">EG850_02025</name>
</gene>
<feature type="transmembrane region" description="Helical" evidence="9">
    <location>
        <begin position="166"/>
        <end position="189"/>
    </location>
</feature>
<dbReference type="Proteomes" id="UP000274391">
    <property type="component" value="Unassembled WGS sequence"/>
</dbReference>
<evidence type="ECO:0000256" key="8">
    <source>
        <dbReference type="SAM" id="MobiDB-lite"/>
    </source>
</evidence>
<keyword evidence="12" id="KW-1185">Reference proteome</keyword>
<evidence type="ECO:0000256" key="1">
    <source>
        <dbReference type="ARBA" id="ARBA00004651"/>
    </source>
</evidence>
<accession>A0A3P3VZN2</accession>
<keyword evidence="5" id="KW-0769">Symport</keyword>
<keyword evidence="7 9" id="KW-0472">Membrane</keyword>
<keyword evidence="4 9" id="KW-0812">Transmembrane</keyword>
<keyword evidence="2" id="KW-0813">Transport</keyword>
<dbReference type="GO" id="GO:0005886">
    <property type="term" value="C:plasma membrane"/>
    <property type="evidence" value="ECO:0007669"/>
    <property type="project" value="UniProtKB-SubCell"/>
</dbReference>
<proteinExistence type="predicted"/>
<keyword evidence="3" id="KW-1003">Cell membrane</keyword>
<dbReference type="PROSITE" id="PS50850">
    <property type="entry name" value="MFS"/>
    <property type="match status" value="1"/>
</dbReference>
<feature type="region of interest" description="Disordered" evidence="8">
    <location>
        <begin position="1"/>
        <end position="25"/>
    </location>
</feature>
<evidence type="ECO:0000256" key="5">
    <source>
        <dbReference type="ARBA" id="ARBA00022847"/>
    </source>
</evidence>
<feature type="transmembrane region" description="Helical" evidence="9">
    <location>
        <begin position="67"/>
        <end position="89"/>
    </location>
</feature>
<dbReference type="PANTHER" id="PTHR43528:SF1">
    <property type="entry name" value="ALPHA-KETOGLUTARATE PERMEASE"/>
    <property type="match status" value="1"/>
</dbReference>